<dbReference type="InterPro" id="IPR036736">
    <property type="entry name" value="ACP-like_sf"/>
</dbReference>
<evidence type="ECO:0000313" key="2">
    <source>
        <dbReference type="Proteomes" id="UP000199288"/>
    </source>
</evidence>
<dbReference type="NCBIfam" id="NF002147">
    <property type="entry name" value="PRK00982.1-1"/>
    <property type="match status" value="1"/>
</dbReference>
<dbReference type="HAMAP" id="MF_01217">
    <property type="entry name" value="Acyl_carrier"/>
    <property type="match status" value="1"/>
</dbReference>
<dbReference type="GO" id="GO:0005829">
    <property type="term" value="C:cytosol"/>
    <property type="evidence" value="ECO:0007669"/>
    <property type="project" value="TreeGrafter"/>
</dbReference>
<evidence type="ECO:0000313" key="1">
    <source>
        <dbReference type="EMBL" id="SDZ82756.1"/>
    </source>
</evidence>
<dbReference type="UniPathway" id="UPA00094"/>
<protein>
    <submittedName>
        <fullName evidence="1">Acyl carrier protein</fullName>
    </submittedName>
</protein>
<dbReference type="GO" id="GO:0000036">
    <property type="term" value="F:acyl carrier activity"/>
    <property type="evidence" value="ECO:0007669"/>
    <property type="project" value="UniProtKB-UniRule"/>
</dbReference>
<dbReference type="Gene3D" id="1.10.1200.10">
    <property type="entry name" value="ACP-like"/>
    <property type="match status" value="1"/>
</dbReference>
<dbReference type="EMBL" id="FNQV01000002">
    <property type="protein sequence ID" value="SDZ82756.1"/>
    <property type="molecule type" value="Genomic_DNA"/>
</dbReference>
<sequence>MALNKDEILAGLAEIVNEETGVPTEDVQLDKSFSDDLDIDSLSMMSICTFAEEKFDVRIPDEELQNLVTVNDAVSFIEGAQN</sequence>
<dbReference type="PROSITE" id="PS50075">
    <property type="entry name" value="CARRIER"/>
    <property type="match status" value="1"/>
</dbReference>
<dbReference type="SUPFAM" id="SSF47336">
    <property type="entry name" value="ACP-like"/>
    <property type="match status" value="1"/>
</dbReference>
<dbReference type="OrthoDB" id="9804551at2"/>
<dbReference type="STRING" id="208480.SAMN02910418_00311"/>
<dbReference type="PANTHER" id="PTHR20863:SF76">
    <property type="entry name" value="CARRIER DOMAIN-CONTAINING PROTEIN"/>
    <property type="match status" value="1"/>
</dbReference>
<dbReference type="GO" id="GO:0016020">
    <property type="term" value="C:membrane"/>
    <property type="evidence" value="ECO:0007669"/>
    <property type="project" value="GOC"/>
</dbReference>
<dbReference type="GO" id="GO:0009245">
    <property type="term" value="P:lipid A biosynthetic process"/>
    <property type="evidence" value="ECO:0007669"/>
    <property type="project" value="TreeGrafter"/>
</dbReference>
<dbReference type="Pfam" id="PF00550">
    <property type="entry name" value="PP-binding"/>
    <property type="match status" value="1"/>
</dbReference>
<accession>A0A1H3W6R7</accession>
<keyword evidence="2" id="KW-1185">Reference proteome</keyword>
<dbReference type="InterPro" id="IPR009081">
    <property type="entry name" value="PP-bd_ACP"/>
</dbReference>
<proteinExistence type="inferred from homology"/>
<dbReference type="InterPro" id="IPR003231">
    <property type="entry name" value="ACP"/>
</dbReference>
<name>A0A1H3W6R7_9ACTO</name>
<dbReference type="PANTHER" id="PTHR20863">
    <property type="entry name" value="ACYL CARRIER PROTEIN"/>
    <property type="match status" value="1"/>
</dbReference>
<reference evidence="2" key="1">
    <citation type="submission" date="2016-10" db="EMBL/GenBank/DDBJ databases">
        <authorList>
            <person name="Varghese N."/>
            <person name="Submissions S."/>
        </authorList>
    </citation>
    <scope>NUCLEOTIDE SEQUENCE [LARGE SCALE GENOMIC DNA]</scope>
    <source>
        <strain evidence="2">KPR-1</strain>
    </source>
</reference>
<organism evidence="1 2">
    <name type="scientific">Bowdeniella nasicola</name>
    <dbReference type="NCBI Taxonomy" id="208480"/>
    <lineage>
        <taxon>Bacteria</taxon>
        <taxon>Bacillati</taxon>
        <taxon>Actinomycetota</taxon>
        <taxon>Actinomycetes</taxon>
        <taxon>Actinomycetales</taxon>
        <taxon>Actinomycetaceae</taxon>
        <taxon>Bowdeniella</taxon>
    </lineage>
</organism>
<dbReference type="Proteomes" id="UP000199288">
    <property type="component" value="Unassembled WGS sequence"/>
</dbReference>
<gene>
    <name evidence="1" type="ORF">SAMN02910418_00311</name>
</gene>
<dbReference type="GO" id="GO:0000035">
    <property type="term" value="F:acyl binding"/>
    <property type="evidence" value="ECO:0007669"/>
    <property type="project" value="TreeGrafter"/>
</dbReference>